<organism evidence="1 2">
    <name type="scientific">Batillaria attramentaria</name>
    <dbReference type="NCBI Taxonomy" id="370345"/>
    <lineage>
        <taxon>Eukaryota</taxon>
        <taxon>Metazoa</taxon>
        <taxon>Spiralia</taxon>
        <taxon>Lophotrochozoa</taxon>
        <taxon>Mollusca</taxon>
        <taxon>Gastropoda</taxon>
        <taxon>Caenogastropoda</taxon>
        <taxon>Sorbeoconcha</taxon>
        <taxon>Cerithioidea</taxon>
        <taxon>Batillariidae</taxon>
        <taxon>Batillaria</taxon>
    </lineage>
</organism>
<dbReference type="InterPro" id="IPR024079">
    <property type="entry name" value="MetalloPept_cat_dom_sf"/>
</dbReference>
<name>A0ABD0KUJ9_9CAEN</name>
<protein>
    <submittedName>
        <fullName evidence="1">Uncharacterized protein</fullName>
    </submittedName>
</protein>
<keyword evidence="2" id="KW-1185">Reference proteome</keyword>
<accession>A0ABD0KUJ9</accession>
<comment type="caution">
    <text evidence="1">The sequence shown here is derived from an EMBL/GenBank/DDBJ whole genome shotgun (WGS) entry which is preliminary data.</text>
</comment>
<dbReference type="Proteomes" id="UP001519460">
    <property type="component" value="Unassembled WGS sequence"/>
</dbReference>
<dbReference type="Gene3D" id="3.40.390.10">
    <property type="entry name" value="Collagenase (Catalytic Domain)"/>
    <property type="match status" value="1"/>
</dbReference>
<reference evidence="1 2" key="1">
    <citation type="journal article" date="2023" name="Sci. Data">
        <title>Genome assembly of the Korean intertidal mud-creeper Batillaria attramentaria.</title>
        <authorList>
            <person name="Patra A.K."/>
            <person name="Ho P.T."/>
            <person name="Jun S."/>
            <person name="Lee S.J."/>
            <person name="Kim Y."/>
            <person name="Won Y.J."/>
        </authorList>
    </citation>
    <scope>NUCLEOTIDE SEQUENCE [LARGE SCALE GENOMIC DNA]</scope>
    <source>
        <strain evidence="1">Wonlab-2016</strain>
    </source>
</reference>
<gene>
    <name evidence="1" type="ORF">BaRGS_00017901</name>
</gene>
<proteinExistence type="predicted"/>
<sequence>MVSMAVQFGRRPQPESQLPCFGSVRFRASVAHDDHAFAVSSLFAGDIYDKLKYYEALESAHVVSRKRRSADTDTRSMFIQEVSFQAFQRDFNLVLYPGSPVLAKDFEVKSVDGEGNIETFFPDLNNIFTGHLSDNHSIPVDAHYEDGILSCTIWCPDETYSVEASFIPAWRHLPASTNGSMIVYRDSDIRWKNFELDSGPRCPDGVQLDPQINQNLSHVADDGNSSFHHDEHASERSKRQTIVKRACTLSVVSDFLFYYHVCGKSHQVCVAILISRINAADRIFRSTVWDAEKGFVDMGFQIKEILLPAAKSFARLLCDSVASLSSGDGKGQTKYNRQELRFDPISFLRYVPLSGPDQSLLQNGTKWGASEM</sequence>
<dbReference type="PANTHER" id="PTHR45702">
    <property type="entry name" value="ADAM10/ADAM17 METALLOPEPTIDASE FAMILY MEMBER"/>
    <property type="match status" value="1"/>
</dbReference>
<dbReference type="InterPro" id="IPR051489">
    <property type="entry name" value="ADAM_Metalloproteinase"/>
</dbReference>
<dbReference type="PANTHER" id="PTHR45702:SF2">
    <property type="entry name" value="KUZBANIAN, ISOFORM A"/>
    <property type="match status" value="1"/>
</dbReference>
<dbReference type="AlphaFoldDB" id="A0ABD0KUJ9"/>
<dbReference type="EMBL" id="JACVVK020000122">
    <property type="protein sequence ID" value="KAK7490845.1"/>
    <property type="molecule type" value="Genomic_DNA"/>
</dbReference>
<evidence type="ECO:0000313" key="1">
    <source>
        <dbReference type="EMBL" id="KAK7490845.1"/>
    </source>
</evidence>
<evidence type="ECO:0000313" key="2">
    <source>
        <dbReference type="Proteomes" id="UP001519460"/>
    </source>
</evidence>